<accession>A0A9P7UKE0</accession>
<dbReference type="AlphaFoldDB" id="A0A9P7UKE0"/>
<comment type="caution">
    <text evidence="1">The sequence shown here is derived from an EMBL/GenBank/DDBJ whole genome shotgun (WGS) entry which is preliminary data.</text>
</comment>
<name>A0A9P7UKE0_9PEZI</name>
<sequence length="105" mass="11424">PQLASNCGSDETWIQWATTCSLLPYCGSGRWSGRLAEGWVQAAPEAPVIFGLSIPCLADPSYGHFAAPMLRNLYAQWDGHQCELTAHGPRTLHERMDSTQAHGLG</sequence>
<dbReference type="Proteomes" id="UP000699042">
    <property type="component" value="Unassembled WGS sequence"/>
</dbReference>
<organism evidence="1 2">
    <name type="scientific">Colletotrichum scovillei</name>
    <dbReference type="NCBI Taxonomy" id="1209932"/>
    <lineage>
        <taxon>Eukaryota</taxon>
        <taxon>Fungi</taxon>
        <taxon>Dikarya</taxon>
        <taxon>Ascomycota</taxon>
        <taxon>Pezizomycotina</taxon>
        <taxon>Sordariomycetes</taxon>
        <taxon>Hypocreomycetidae</taxon>
        <taxon>Glomerellales</taxon>
        <taxon>Glomerellaceae</taxon>
        <taxon>Colletotrichum</taxon>
        <taxon>Colletotrichum acutatum species complex</taxon>
    </lineage>
</organism>
<keyword evidence="2" id="KW-1185">Reference proteome</keyword>
<feature type="non-terminal residue" evidence="1">
    <location>
        <position position="105"/>
    </location>
</feature>
<protein>
    <submittedName>
        <fullName evidence="1">Uncharacterized protein</fullName>
    </submittedName>
</protein>
<evidence type="ECO:0000313" key="2">
    <source>
        <dbReference type="Proteomes" id="UP000699042"/>
    </source>
</evidence>
<dbReference type="EMBL" id="JAESDN010000001">
    <property type="protein sequence ID" value="KAG7057878.1"/>
    <property type="molecule type" value="Genomic_DNA"/>
</dbReference>
<reference evidence="1" key="1">
    <citation type="submission" date="2021-05" db="EMBL/GenBank/DDBJ databases">
        <title>Comparative genomics of three Colletotrichum scovillei strains and genetic complementation revealed genes involved fungal growth and virulence on chili pepper.</title>
        <authorList>
            <person name="Hsieh D.-K."/>
            <person name="Chuang S.-C."/>
            <person name="Chen C.-Y."/>
            <person name="Chao Y.-T."/>
            <person name="Lu M.-Y.J."/>
            <person name="Lee M.-H."/>
            <person name="Shih M.-C."/>
        </authorList>
    </citation>
    <scope>NUCLEOTIDE SEQUENCE</scope>
    <source>
        <strain evidence="1">Coll-153</strain>
    </source>
</reference>
<evidence type="ECO:0000313" key="1">
    <source>
        <dbReference type="EMBL" id="KAG7057878.1"/>
    </source>
</evidence>
<proteinExistence type="predicted"/>
<gene>
    <name evidence="1" type="ORF">JMJ77_005260</name>
</gene>